<dbReference type="Gene3D" id="3.40.190.10">
    <property type="entry name" value="Periplasmic binding protein-like II"/>
    <property type="match status" value="2"/>
</dbReference>
<dbReference type="Proteomes" id="UP000594468">
    <property type="component" value="Chromosome"/>
</dbReference>
<evidence type="ECO:0000313" key="5">
    <source>
        <dbReference type="Proteomes" id="UP000594468"/>
    </source>
</evidence>
<dbReference type="GO" id="GO:0043190">
    <property type="term" value="C:ATP-binding cassette (ABC) transporter complex"/>
    <property type="evidence" value="ECO:0007669"/>
    <property type="project" value="InterPro"/>
</dbReference>
<dbReference type="KEGG" id="pmet:G4Y79_11315"/>
<dbReference type="InterPro" id="IPR005770">
    <property type="entry name" value="PhnD"/>
</dbReference>
<comment type="similarity">
    <text evidence="1">Belongs to the phosphate/phosphite/phosphonate binding protein family.</text>
</comment>
<evidence type="ECO:0000256" key="1">
    <source>
        <dbReference type="ARBA" id="ARBA00007162"/>
    </source>
</evidence>
<organism evidence="4 5">
    <name type="scientific">Phototrophicus methaneseepsis</name>
    <dbReference type="NCBI Taxonomy" id="2710758"/>
    <lineage>
        <taxon>Bacteria</taxon>
        <taxon>Bacillati</taxon>
        <taxon>Chloroflexota</taxon>
        <taxon>Candidatus Thermofontia</taxon>
        <taxon>Phototrophicales</taxon>
        <taxon>Phototrophicaceae</taxon>
        <taxon>Phototrophicus</taxon>
    </lineage>
</organism>
<dbReference type="NCBIfam" id="TIGR01098">
    <property type="entry name" value="3A0109s03R"/>
    <property type="match status" value="1"/>
</dbReference>
<dbReference type="AlphaFoldDB" id="A0A7S8EDH1"/>
<keyword evidence="5" id="KW-1185">Reference proteome</keyword>
<reference evidence="4 5" key="1">
    <citation type="submission" date="2020-02" db="EMBL/GenBank/DDBJ databases">
        <authorList>
            <person name="Zheng R.K."/>
            <person name="Sun C.M."/>
        </authorList>
    </citation>
    <scope>NUCLEOTIDE SEQUENCE [LARGE SCALE GENOMIC DNA]</scope>
    <source>
        <strain evidence="5">rifampicinis</strain>
    </source>
</reference>
<dbReference type="PANTHER" id="PTHR35841">
    <property type="entry name" value="PHOSPHONATES-BINDING PERIPLASMIC PROTEIN"/>
    <property type="match status" value="1"/>
</dbReference>
<keyword evidence="2 3" id="KW-0732">Signal</keyword>
<dbReference type="GO" id="GO:0055085">
    <property type="term" value="P:transmembrane transport"/>
    <property type="evidence" value="ECO:0007669"/>
    <property type="project" value="InterPro"/>
</dbReference>
<accession>A0A7S8EDH1</accession>
<dbReference type="SUPFAM" id="SSF53850">
    <property type="entry name" value="Periplasmic binding protein-like II"/>
    <property type="match status" value="1"/>
</dbReference>
<dbReference type="EMBL" id="CP062983">
    <property type="protein sequence ID" value="QPC84926.1"/>
    <property type="molecule type" value="Genomic_DNA"/>
</dbReference>
<feature type="signal peptide" evidence="3">
    <location>
        <begin position="1"/>
        <end position="23"/>
    </location>
</feature>
<dbReference type="PANTHER" id="PTHR35841:SF1">
    <property type="entry name" value="PHOSPHONATES-BINDING PERIPLASMIC PROTEIN"/>
    <property type="match status" value="1"/>
</dbReference>
<protein>
    <submittedName>
        <fullName evidence="4">Phosphate/phosphite/phosphonate ABC transporter substrate-binding protein</fullName>
    </submittedName>
</protein>
<feature type="chain" id="PRO_5033002396" evidence="3">
    <location>
        <begin position="24"/>
        <end position="340"/>
    </location>
</feature>
<evidence type="ECO:0000256" key="3">
    <source>
        <dbReference type="SAM" id="SignalP"/>
    </source>
</evidence>
<name>A0A7S8EDH1_9CHLR</name>
<dbReference type="RefSeq" id="WP_195172989.1">
    <property type="nucleotide sequence ID" value="NZ_CP062983.1"/>
</dbReference>
<dbReference type="Pfam" id="PF12974">
    <property type="entry name" value="Phosphonate-bd"/>
    <property type="match status" value="1"/>
</dbReference>
<evidence type="ECO:0000313" key="4">
    <source>
        <dbReference type="EMBL" id="QPC84926.1"/>
    </source>
</evidence>
<dbReference type="CDD" id="cd01071">
    <property type="entry name" value="PBP2_PhnD_like"/>
    <property type="match status" value="1"/>
</dbReference>
<proteinExistence type="inferred from homology"/>
<evidence type="ECO:0000256" key="2">
    <source>
        <dbReference type="ARBA" id="ARBA00022729"/>
    </source>
</evidence>
<sequence length="340" mass="36777">MVRRISVLVLALVFVLGASVVGAQDLGTEENPIQVFFVPSAEAQTLITGGEVLAEALTEATGLSFEVSVPTSYASTIEAMCADPERSMGFIPAAGYVIGNNRCDLEVYAAAVRFGWPVYWAEYIVRRDSDIYTFADLEGRSWAYPDRGSTSGFLFPSVEMQAAGITAGEEVEAGGHGQAVLAVYNGEADFATVYFSAPLTPGGAWDYGDLPEPYDLTVEDAFVDDEGDLYVGETRILDARSAVAEQAPDVVDEVRILRLSNPIPNDTMSFGPDFPPELRDQIYDALVAFSETDAWAETALGSSEGYDWTGLEVVPDSNYDIIRLQFEILGLTEEDIFADG</sequence>
<gene>
    <name evidence="4" type="ORF">G4Y79_11315</name>
</gene>